<sequence>MPKQVDRHERRESIAHALWRVVDQQGWARATLREVASEAGVSLGQLQHYFSSRAEMLAFAVEFASEQTARRVADALAALGRPPHPREALRVVLTEMLPLRPDARATSRLHAAYVAEALHDPALKAQVGAGMRDGRAQIEALIRQAIRDGQIGPGRDPVVETDLVLAVTGLAPLLELDVIEPGAAHAAIDEHLDRLFVPGSVGVPSGTPEPPPLAGTARRDPSTHRSTPMKAGTA</sequence>
<evidence type="ECO:0000256" key="3">
    <source>
        <dbReference type="ARBA" id="ARBA00023125"/>
    </source>
</evidence>
<feature type="region of interest" description="Disordered" evidence="6">
    <location>
        <begin position="200"/>
        <end position="234"/>
    </location>
</feature>
<dbReference type="RefSeq" id="WP_166232270.1">
    <property type="nucleotide sequence ID" value="NZ_CP049865.1"/>
</dbReference>
<dbReference type="GO" id="GO:0003700">
    <property type="term" value="F:DNA-binding transcription factor activity"/>
    <property type="evidence" value="ECO:0007669"/>
    <property type="project" value="TreeGrafter"/>
</dbReference>
<keyword evidence="2" id="KW-0805">Transcription regulation</keyword>
<dbReference type="SUPFAM" id="SSF48498">
    <property type="entry name" value="Tetracyclin repressor-like, C-terminal domain"/>
    <property type="match status" value="1"/>
</dbReference>
<name>A0A6G7Y4B1_9ACTN</name>
<evidence type="ECO:0000256" key="5">
    <source>
        <dbReference type="PROSITE-ProRule" id="PRU00335"/>
    </source>
</evidence>
<accession>A0A6G7Y4B1</accession>
<keyword evidence="3 5" id="KW-0238">DNA-binding</keyword>
<evidence type="ECO:0000256" key="1">
    <source>
        <dbReference type="ARBA" id="ARBA00022491"/>
    </source>
</evidence>
<dbReference type="InterPro" id="IPR039538">
    <property type="entry name" value="BetI_C"/>
</dbReference>
<dbReference type="PANTHER" id="PTHR30055:SF148">
    <property type="entry name" value="TETR-FAMILY TRANSCRIPTIONAL REGULATOR"/>
    <property type="match status" value="1"/>
</dbReference>
<feature type="domain" description="HTH tetR-type" evidence="7">
    <location>
        <begin position="8"/>
        <end position="68"/>
    </location>
</feature>
<dbReference type="Proteomes" id="UP000501058">
    <property type="component" value="Chromosome"/>
</dbReference>
<dbReference type="AlphaFoldDB" id="A0A6G7Y4B1"/>
<evidence type="ECO:0000313" key="8">
    <source>
        <dbReference type="EMBL" id="QIK71655.1"/>
    </source>
</evidence>
<dbReference type="InterPro" id="IPR050109">
    <property type="entry name" value="HTH-type_TetR-like_transc_reg"/>
</dbReference>
<feature type="DNA-binding region" description="H-T-H motif" evidence="5">
    <location>
        <begin position="31"/>
        <end position="50"/>
    </location>
</feature>
<dbReference type="InterPro" id="IPR036271">
    <property type="entry name" value="Tet_transcr_reg_TetR-rel_C_sf"/>
</dbReference>
<evidence type="ECO:0000259" key="7">
    <source>
        <dbReference type="PROSITE" id="PS50977"/>
    </source>
</evidence>
<protein>
    <submittedName>
        <fullName evidence="8">TetR family transcriptional regulator</fullName>
    </submittedName>
</protein>
<dbReference type="PROSITE" id="PS50977">
    <property type="entry name" value="HTH_TETR_2"/>
    <property type="match status" value="1"/>
</dbReference>
<proteinExistence type="predicted"/>
<dbReference type="InterPro" id="IPR009057">
    <property type="entry name" value="Homeodomain-like_sf"/>
</dbReference>
<dbReference type="EMBL" id="CP049865">
    <property type="protein sequence ID" value="QIK71655.1"/>
    <property type="molecule type" value="Genomic_DNA"/>
</dbReference>
<gene>
    <name evidence="8" type="ORF">G7070_04450</name>
</gene>
<dbReference type="PANTHER" id="PTHR30055">
    <property type="entry name" value="HTH-TYPE TRANSCRIPTIONAL REGULATOR RUTR"/>
    <property type="match status" value="1"/>
</dbReference>
<evidence type="ECO:0000256" key="2">
    <source>
        <dbReference type="ARBA" id="ARBA00023015"/>
    </source>
</evidence>
<dbReference type="GO" id="GO:0000976">
    <property type="term" value="F:transcription cis-regulatory region binding"/>
    <property type="evidence" value="ECO:0007669"/>
    <property type="project" value="TreeGrafter"/>
</dbReference>
<organism evidence="8 9">
    <name type="scientific">Propioniciclava coleopterorum</name>
    <dbReference type="NCBI Taxonomy" id="2714937"/>
    <lineage>
        <taxon>Bacteria</taxon>
        <taxon>Bacillati</taxon>
        <taxon>Actinomycetota</taxon>
        <taxon>Actinomycetes</taxon>
        <taxon>Propionibacteriales</taxon>
        <taxon>Propionibacteriaceae</taxon>
        <taxon>Propioniciclava</taxon>
    </lineage>
</organism>
<evidence type="ECO:0000313" key="9">
    <source>
        <dbReference type="Proteomes" id="UP000501058"/>
    </source>
</evidence>
<dbReference type="InterPro" id="IPR001647">
    <property type="entry name" value="HTH_TetR"/>
</dbReference>
<keyword evidence="1" id="KW-0678">Repressor</keyword>
<dbReference type="SUPFAM" id="SSF46689">
    <property type="entry name" value="Homeodomain-like"/>
    <property type="match status" value="1"/>
</dbReference>
<keyword evidence="4" id="KW-0804">Transcription</keyword>
<dbReference type="Gene3D" id="1.10.357.10">
    <property type="entry name" value="Tetracycline Repressor, domain 2"/>
    <property type="match status" value="1"/>
</dbReference>
<dbReference type="Pfam" id="PF13977">
    <property type="entry name" value="TetR_C_6"/>
    <property type="match status" value="1"/>
</dbReference>
<keyword evidence="9" id="KW-1185">Reference proteome</keyword>
<dbReference type="Pfam" id="PF00440">
    <property type="entry name" value="TetR_N"/>
    <property type="match status" value="1"/>
</dbReference>
<evidence type="ECO:0000256" key="4">
    <source>
        <dbReference type="ARBA" id="ARBA00023163"/>
    </source>
</evidence>
<evidence type="ECO:0000256" key="6">
    <source>
        <dbReference type="SAM" id="MobiDB-lite"/>
    </source>
</evidence>
<dbReference type="KEGG" id="prv:G7070_04450"/>
<reference evidence="8 9" key="1">
    <citation type="submission" date="2020-03" db="EMBL/GenBank/DDBJ databases">
        <title>Propioniciclava sp. nov., isolated from Hydrophilus acuminatus.</title>
        <authorList>
            <person name="Hyun D.-W."/>
            <person name="Bae J.-W."/>
        </authorList>
    </citation>
    <scope>NUCLEOTIDE SEQUENCE [LARGE SCALE GENOMIC DNA]</scope>
    <source>
        <strain evidence="8 9">HDW11</strain>
    </source>
</reference>